<dbReference type="PANTHER" id="PTHR12110:SF21">
    <property type="entry name" value="XYLOSE ISOMERASE-LIKE TIM BARREL DOMAIN-CONTAINING PROTEIN"/>
    <property type="match status" value="1"/>
</dbReference>
<organism evidence="2 3">
    <name type="scientific">Aspergillus udagawae</name>
    <dbReference type="NCBI Taxonomy" id="91492"/>
    <lineage>
        <taxon>Eukaryota</taxon>
        <taxon>Fungi</taxon>
        <taxon>Dikarya</taxon>
        <taxon>Ascomycota</taxon>
        <taxon>Pezizomycotina</taxon>
        <taxon>Eurotiomycetes</taxon>
        <taxon>Eurotiomycetidae</taxon>
        <taxon>Eurotiales</taxon>
        <taxon>Aspergillaceae</taxon>
        <taxon>Aspergillus</taxon>
        <taxon>Aspergillus subgen. Fumigati</taxon>
    </lineage>
</organism>
<dbReference type="PANTHER" id="PTHR12110">
    <property type="entry name" value="HYDROXYPYRUVATE ISOMERASE"/>
    <property type="match status" value="1"/>
</dbReference>
<dbReference type="InterPro" id="IPR013022">
    <property type="entry name" value="Xyl_isomerase-like_TIM-brl"/>
</dbReference>
<accession>A0A8E0QLE1</accession>
<dbReference type="InterPro" id="IPR036237">
    <property type="entry name" value="Xyl_isomerase-like_sf"/>
</dbReference>
<dbReference type="EMBL" id="BBXM02000002">
    <property type="protein sequence ID" value="GIC87437.1"/>
    <property type="molecule type" value="Genomic_DNA"/>
</dbReference>
<dbReference type="RefSeq" id="XP_043144703.1">
    <property type="nucleotide sequence ID" value="XM_043288768.1"/>
</dbReference>
<dbReference type="InterPro" id="IPR050312">
    <property type="entry name" value="IolE/XylAMocC-like"/>
</dbReference>
<sequence>MSCQPAIATVSLGQSGRYTIHQKLSACANNGFKAIELFYDDLEALASSLSRSTRPTRDDLLNAARQIRALCDVLQIRILNLQPLRFYEGLIDRRERDRIAYGVIPTWMDILDILGSDTILIASNFLQPDLSTGKSPLSGDFNVIADDLRLLATLGAARSPPIKFAYEALAWGTYISTWEASWDIVQRVKMPNFGLAIDTFNIAGAVYADPGAVGGRNGPDADANLRQSLDRLANTVDVEKILIVQMADGERLAEALEPGHPFHIPGQPSRMSWSRNARLFLCEEDRGGYLPVLEILQTVVKMGWTGWLSYEIFSRTLAGPNPKTPEMHAARASRSWSNVTAFLGQSGNKDLE</sequence>
<evidence type="ECO:0000313" key="2">
    <source>
        <dbReference type="EMBL" id="GIC87437.1"/>
    </source>
</evidence>
<protein>
    <recommendedName>
        <fullName evidence="1">Xylose isomerase-like TIM barrel domain-containing protein</fullName>
    </recommendedName>
</protein>
<dbReference type="AlphaFoldDB" id="A0A8E0QLE1"/>
<evidence type="ECO:0000259" key="1">
    <source>
        <dbReference type="Pfam" id="PF01261"/>
    </source>
</evidence>
<dbReference type="Proteomes" id="UP000036893">
    <property type="component" value="Unassembled WGS sequence"/>
</dbReference>
<name>A0A8E0QLE1_9EURO</name>
<comment type="caution">
    <text evidence="2">The sequence shown here is derived from an EMBL/GenBank/DDBJ whole genome shotgun (WGS) entry which is preliminary data.</text>
</comment>
<dbReference type="Pfam" id="PF01261">
    <property type="entry name" value="AP_endonuc_2"/>
    <property type="match status" value="1"/>
</dbReference>
<dbReference type="SUPFAM" id="SSF51658">
    <property type="entry name" value="Xylose isomerase-like"/>
    <property type="match status" value="1"/>
</dbReference>
<reference evidence="2" key="1">
    <citation type="journal article" date="2015" name="Genome Announc.">
        <title>Draft Genome Sequence of the Pathogenic Filamentous Fungus Aspergillus udagawae Strain IFM 46973T.</title>
        <authorList>
            <person name="Kusuya Y."/>
            <person name="Takahashi-Nakaguchi A."/>
            <person name="Takahashi H."/>
            <person name="Yaguchi T."/>
        </authorList>
    </citation>
    <scope>NUCLEOTIDE SEQUENCE</scope>
    <source>
        <strain evidence="2">IFM 46973</strain>
    </source>
</reference>
<dbReference type="GeneID" id="66991297"/>
<evidence type="ECO:0000313" key="3">
    <source>
        <dbReference type="Proteomes" id="UP000036893"/>
    </source>
</evidence>
<gene>
    <name evidence="2" type="ORF">Aud_003821</name>
</gene>
<dbReference type="Gene3D" id="3.20.20.150">
    <property type="entry name" value="Divalent-metal-dependent TIM barrel enzymes"/>
    <property type="match status" value="1"/>
</dbReference>
<proteinExistence type="predicted"/>
<feature type="domain" description="Xylose isomerase-like TIM barrel" evidence="1">
    <location>
        <begin position="25"/>
        <end position="327"/>
    </location>
</feature>
<reference evidence="2" key="2">
    <citation type="submission" date="2021-01" db="EMBL/GenBank/DDBJ databases">
        <title>Pan-genome distribution and transcriptional activeness of fungal secondary metabolism genes in Aspergillus section Fumigati.</title>
        <authorList>
            <person name="Takahashi H."/>
            <person name="Umemura M."/>
            <person name="Ninomiya A."/>
            <person name="Kusuya Y."/>
            <person name="Urayama S."/>
            <person name="Shimizu M."/>
            <person name="Watanabe A."/>
            <person name="Kamei K."/>
            <person name="Yaguchi T."/>
            <person name="Hagiwara D."/>
        </authorList>
    </citation>
    <scope>NUCLEOTIDE SEQUENCE</scope>
    <source>
        <strain evidence="2">IFM 46973</strain>
    </source>
</reference>